<organism evidence="1 2">
    <name type="scientific">Enterobacter mori</name>
    <dbReference type="NCBI Taxonomy" id="539813"/>
    <lineage>
        <taxon>Bacteria</taxon>
        <taxon>Pseudomonadati</taxon>
        <taxon>Pseudomonadota</taxon>
        <taxon>Gammaproteobacteria</taxon>
        <taxon>Enterobacterales</taxon>
        <taxon>Enterobacteriaceae</taxon>
        <taxon>Enterobacter</taxon>
    </lineage>
</organism>
<evidence type="ECO:0000313" key="1">
    <source>
        <dbReference type="EMBL" id="RTQ22073.1"/>
    </source>
</evidence>
<accession>A0A9Q7NRK6</accession>
<protein>
    <submittedName>
        <fullName evidence="1">Phage tail protein</fullName>
    </submittedName>
</protein>
<dbReference type="EMBL" id="RXPP01000026">
    <property type="protein sequence ID" value="RTQ22073.1"/>
    <property type="molecule type" value="Genomic_DNA"/>
</dbReference>
<dbReference type="Proteomes" id="UP000282263">
    <property type="component" value="Unassembled WGS sequence"/>
</dbReference>
<feature type="non-terminal residue" evidence="1">
    <location>
        <position position="96"/>
    </location>
</feature>
<gene>
    <name evidence="1" type="ORF">EKN29_20350</name>
</gene>
<reference evidence="1 2" key="1">
    <citation type="submission" date="2018-12" db="EMBL/GenBank/DDBJ databases">
        <title>The Batch Genome Submission of Enterobacter spp. strains.</title>
        <authorList>
            <person name="Wei L."/>
            <person name="Wu W."/>
            <person name="Lin J."/>
            <person name="Zhang X."/>
            <person name="Feng Y."/>
            <person name="Zong Z."/>
        </authorList>
    </citation>
    <scope>NUCLEOTIDE SEQUENCE [LARGE SCALE GENOMIC DNA]</scope>
    <source>
        <strain evidence="1 2">SCEM020047</strain>
    </source>
</reference>
<evidence type="ECO:0000313" key="2">
    <source>
        <dbReference type="Proteomes" id="UP000282263"/>
    </source>
</evidence>
<proteinExistence type="predicted"/>
<name>A0A9Q7NRK6_9ENTR</name>
<dbReference type="AlphaFoldDB" id="A0A9Q7NRK6"/>
<sequence length="96" mass="9801">MATNNFKSFSAASGANVTSQVDWEALPALLTGFTAGKAASAQVNKALRQSTTIAALVGQFIANSGTDALDNGDVAGLVTKFTNALITNLGLTNILR</sequence>
<comment type="caution">
    <text evidence="1">The sequence shown here is derived from an EMBL/GenBank/DDBJ whole genome shotgun (WGS) entry which is preliminary data.</text>
</comment>